<proteinExistence type="predicted"/>
<comment type="caution">
    <text evidence="1">The sequence shown here is derived from an EMBL/GenBank/DDBJ whole genome shotgun (WGS) entry which is preliminary data.</text>
</comment>
<name>A0AAD6LEW4_9ROSI</name>
<dbReference type="AlphaFoldDB" id="A0AAD6LEW4"/>
<keyword evidence="2" id="KW-1185">Reference proteome</keyword>
<reference evidence="1 2" key="1">
    <citation type="journal article" date="2023" name="Mol. Ecol. Resour.">
        <title>Chromosome-level genome assembly of a triploid poplar Populus alba 'Berolinensis'.</title>
        <authorList>
            <person name="Chen S."/>
            <person name="Yu Y."/>
            <person name="Wang X."/>
            <person name="Wang S."/>
            <person name="Zhang T."/>
            <person name="Zhou Y."/>
            <person name="He R."/>
            <person name="Meng N."/>
            <person name="Wang Y."/>
            <person name="Liu W."/>
            <person name="Liu Z."/>
            <person name="Liu J."/>
            <person name="Guo Q."/>
            <person name="Huang H."/>
            <person name="Sederoff R.R."/>
            <person name="Wang G."/>
            <person name="Qu G."/>
            <person name="Chen S."/>
        </authorList>
    </citation>
    <scope>NUCLEOTIDE SEQUENCE [LARGE SCALE GENOMIC DNA]</scope>
    <source>
        <strain evidence="1">SC-2020</strain>
    </source>
</reference>
<organism evidence="1 2">
    <name type="scientific">Populus alba x Populus x berolinensis</name>
    <dbReference type="NCBI Taxonomy" id="444605"/>
    <lineage>
        <taxon>Eukaryota</taxon>
        <taxon>Viridiplantae</taxon>
        <taxon>Streptophyta</taxon>
        <taxon>Embryophyta</taxon>
        <taxon>Tracheophyta</taxon>
        <taxon>Spermatophyta</taxon>
        <taxon>Magnoliopsida</taxon>
        <taxon>eudicotyledons</taxon>
        <taxon>Gunneridae</taxon>
        <taxon>Pentapetalae</taxon>
        <taxon>rosids</taxon>
        <taxon>fabids</taxon>
        <taxon>Malpighiales</taxon>
        <taxon>Salicaceae</taxon>
        <taxon>Saliceae</taxon>
        <taxon>Populus</taxon>
    </lineage>
</organism>
<dbReference type="EMBL" id="JAQIZT010000018">
    <property type="protein sequence ID" value="KAJ6958056.1"/>
    <property type="molecule type" value="Genomic_DNA"/>
</dbReference>
<protein>
    <submittedName>
        <fullName evidence="1">Uncharacterized protein</fullName>
    </submittedName>
</protein>
<accession>A0AAD6LEW4</accession>
<sequence length="63" mass="7445">MHPQKNATRFANPSICDTWHPDCDFLRICASFFFFFNHSWSWLQGQSCPPPLFSYTCLEAVWN</sequence>
<evidence type="ECO:0000313" key="2">
    <source>
        <dbReference type="Proteomes" id="UP001164929"/>
    </source>
</evidence>
<evidence type="ECO:0000313" key="1">
    <source>
        <dbReference type="EMBL" id="KAJ6958056.1"/>
    </source>
</evidence>
<gene>
    <name evidence="1" type="ORF">NC653_039881</name>
</gene>
<dbReference type="Proteomes" id="UP001164929">
    <property type="component" value="Chromosome 18"/>
</dbReference>